<dbReference type="InterPro" id="IPR013783">
    <property type="entry name" value="Ig-like_fold"/>
</dbReference>
<dbReference type="Pfam" id="PF09327">
    <property type="entry name" value="Phage_Tail_Tip"/>
    <property type="match status" value="1"/>
</dbReference>
<dbReference type="Proteomes" id="UP000240908">
    <property type="component" value="Chromosome"/>
</dbReference>
<dbReference type="InterPro" id="IPR015406">
    <property type="entry name" value="GpJ_CSF"/>
</dbReference>
<evidence type="ECO:0000256" key="1">
    <source>
        <dbReference type="SAM" id="MobiDB-lite"/>
    </source>
</evidence>
<dbReference type="InterPro" id="IPR003961">
    <property type="entry name" value="FN3_dom"/>
</dbReference>
<dbReference type="InterPro" id="IPR036116">
    <property type="entry name" value="FN3_sf"/>
</dbReference>
<evidence type="ECO:0000259" key="2">
    <source>
        <dbReference type="PROSITE" id="PS50853"/>
    </source>
</evidence>
<accession>A0ABM6USL4</accession>
<dbReference type="Pfam" id="PF24801">
    <property type="entry name" value="FNIII-A_GpJ"/>
    <property type="match status" value="1"/>
</dbReference>
<dbReference type="InterPro" id="IPR032876">
    <property type="entry name" value="J_dom"/>
</dbReference>
<dbReference type="CDD" id="cd00063">
    <property type="entry name" value="FN3"/>
    <property type="match status" value="1"/>
</dbReference>
<dbReference type="InterPro" id="IPR055385">
    <property type="entry name" value="GpJ_HDII-ins2"/>
</dbReference>
<dbReference type="Gene3D" id="2.60.40.10">
    <property type="entry name" value="Immunoglobulins"/>
    <property type="match status" value="2"/>
</dbReference>
<gene>
    <name evidence="3" type="ORF">DA391_09780</name>
</gene>
<organism evidence="3 4">
    <name type="scientific">Yersinia massiliensis</name>
    <dbReference type="NCBI Taxonomy" id="419257"/>
    <lineage>
        <taxon>Bacteria</taxon>
        <taxon>Pseudomonadati</taxon>
        <taxon>Pseudomonadota</taxon>
        <taxon>Gammaproteobacteria</taxon>
        <taxon>Enterobacterales</taxon>
        <taxon>Yersiniaceae</taxon>
        <taxon>Yersinia</taxon>
    </lineage>
</organism>
<evidence type="ECO:0000313" key="4">
    <source>
        <dbReference type="Proteomes" id="UP000240908"/>
    </source>
</evidence>
<feature type="domain" description="Fibronectin type-III" evidence="2">
    <location>
        <begin position="719"/>
        <end position="815"/>
    </location>
</feature>
<reference evidence="4" key="1">
    <citation type="journal article" date="2018" name="Genome Announc.">
        <title>First complete genome sequence of Yersinia massiliensis.</title>
        <authorList>
            <person name="Thomas M.C."/>
            <person name="Arling V."/>
            <person name="Goji N."/>
            <person name="Janzen T.W."/>
            <person name="Duceppe M.-O."/>
            <person name="Mathews A."/>
            <person name="Carrillo C."/>
            <person name="Amoako K."/>
        </authorList>
    </citation>
    <scope>NUCLEOTIDE SEQUENCE [LARGE SCALE GENOMIC DNA]</scope>
    <source>
        <strain evidence="4">GTA</strain>
    </source>
</reference>
<name>A0ABM6USL4_9GAMM</name>
<proteinExistence type="predicted"/>
<dbReference type="SMART" id="SM00060">
    <property type="entry name" value="FN3"/>
    <property type="match status" value="2"/>
</dbReference>
<dbReference type="PANTHER" id="PTHR36251">
    <property type="entry name" value="FELS-1 PROPHAGE HOST SPECIFICITY PROTEIN-RELATED"/>
    <property type="match status" value="1"/>
</dbReference>
<keyword evidence="4" id="KW-1185">Reference proteome</keyword>
<dbReference type="Pfam" id="PF13550">
    <property type="entry name" value="Phage-tail_3"/>
    <property type="match status" value="1"/>
</dbReference>
<dbReference type="PROSITE" id="PS50853">
    <property type="entry name" value="FN3"/>
    <property type="match status" value="1"/>
</dbReference>
<protein>
    <submittedName>
        <fullName evidence="3">Host specificity protein</fullName>
    </submittedName>
</protein>
<feature type="region of interest" description="Disordered" evidence="1">
    <location>
        <begin position="1"/>
        <end position="20"/>
    </location>
</feature>
<dbReference type="InterPro" id="IPR053171">
    <property type="entry name" value="Viral_Tip_Attach_Protein"/>
</dbReference>
<dbReference type="PANTHER" id="PTHR36251:SF2">
    <property type="entry name" value="GIFSY-2 PROPHAGE HOST SPECIFICITY PROTEIN J, PHAGE LAMBDA"/>
    <property type="match status" value="1"/>
</dbReference>
<dbReference type="SUPFAM" id="SSF49265">
    <property type="entry name" value="Fibronectin type III"/>
    <property type="match status" value="2"/>
</dbReference>
<sequence>MSAIVGKKAGSSDSHTPVESPDSLIATSFAKMLLVLGHGEWVGGLDNTRIFLDGTPIGNADGSVNFPGVQWEFRPGTQHQTYIQGMPDVQNDIAVGIELKYETPWVKAITNTDLSAVRVRLSWPALQQQLDNGDIVGYRVEYAIDLATGGGAYNEVLRSAVDGKSTTGYPRSHRIDLPTSTEGWQLRVRRITPNTTNTARVADRMLVDAVVEIVDAKLRYPNLALLYIQFDAKQFQNIPTITCKPKMDIIRVPSNYDPINRTYSGVWDGTFKWAWTNNPAWIFYDLCINEEYGLGQWIKANNLSTSKWELYEIAKYCDQLVPDGRGGMEPRHLCDVYIQGQEDAINVLSDIISIFSGMFYWAGGEIRALADMSRPVDMVYSRANVKDGFQYSSASERTHYSQAMVSYSNPDNRYQDDIEPVVARSLVRRYGTLNADITAIGCTRRSEAIRRGKWVLYTNEKDRAVSFTVGLEGRIPLPGWVVGVADQLLAGRVLGGRISSAVGRNVTLDRKPDAKAGDRLIVNLPSGVAQARTVQSVNDRVVTVSVAYSELPAAECVWSVDSDDLAVQLYRVVGIKDASSDKEIAYEINAIEYDENKWAKIESGAIIEDRPISVIPPGVQPPPKNIEITSFSAIAQGLAVTTLHVEWDAAESAIAYEAEWRRDNGNWIAAPRTSTRSFDVTGIYAGRYQCRVRAINAAEISSIWANATETALNGKEGNPPMPAGFAASGILFGITLSWGYPEGAEDALKTEIEYSLSADGTDAMLLSDVPHPQRNYTMQGLRAGQVFWFRARIVDKSGNQSPWIDWVRGMSSTDTSSILEFVGDEFITNTVAGQQLLNDDFMNAEAILETANANNASIRQQWAHYGENKAGIVEIWTTQADAARAFAEYQLVVTATFEDQTAAIGQKMTAVVDADSAIATYSLGAGLNYNGQFVSAGMVIGAEFINGVAKASIGFNADSFILLSGPEDNKFSPWAVVNGQTFINDGFIQNGSITNAKIGQYIMSDNYVMGMLGWKIDKLGNSEFNNVTVRGTVYATAGKFSGTIESNDGYFGGTVYANKIIGDVVQGVHLKGYVTNTGMSAGASADRVPSGVLWTVFSFDSANFERVLIINGDVTWGNIYSGNDLNLLINGVIVQSFITGGASTPATTVGGVSFRVPATVLGGMDVVSIRYNNFGGGSSNVTPLFNATVLVCKKGSAGVLVGPNHIPA</sequence>
<dbReference type="RefSeq" id="WP_108087653.1">
    <property type="nucleotide sequence ID" value="NZ_CP028487.1"/>
</dbReference>
<evidence type="ECO:0000313" key="3">
    <source>
        <dbReference type="EMBL" id="AVX37922.1"/>
    </source>
</evidence>
<dbReference type="EMBL" id="CP028487">
    <property type="protein sequence ID" value="AVX37922.1"/>
    <property type="molecule type" value="Genomic_DNA"/>
</dbReference>